<dbReference type="EMBL" id="CAXAMM010040529">
    <property type="protein sequence ID" value="CAK9093845.1"/>
    <property type="molecule type" value="Genomic_DNA"/>
</dbReference>
<dbReference type="Proteomes" id="UP001642464">
    <property type="component" value="Unassembled WGS sequence"/>
</dbReference>
<organism evidence="2 3">
    <name type="scientific">Durusdinium trenchii</name>
    <dbReference type="NCBI Taxonomy" id="1381693"/>
    <lineage>
        <taxon>Eukaryota</taxon>
        <taxon>Sar</taxon>
        <taxon>Alveolata</taxon>
        <taxon>Dinophyceae</taxon>
        <taxon>Suessiales</taxon>
        <taxon>Symbiodiniaceae</taxon>
        <taxon>Durusdinium</taxon>
    </lineage>
</organism>
<accession>A0ABP0R155</accession>
<sequence length="298" mass="32928">MFRCVILVPLAAAVRQNLLQTQEAVSQEVLEANETTQGVDAFQQWSLDTPVWAVTNNFLSRWKAIPLSASSDFILTGDLTHMVKLLQKRSDLPVECHSDFIGHTVTLVVSEVMPKAQELYLKAFMGGLVQIGGIATIMFRVAALASGSTSMVTWTLGVESEGHAFRTTRRERRREQRDASCAHAEAVVSTFAANPSALNLDDTIASLLSSEVLQGKHPGPYTPKTIWYWLTRKKTTAYLTLQHKPQSKHALPMAKFMCTKNEGKGMRDRPAYVAMQGEAGEMIPLTAHRLSLFILALA</sequence>
<name>A0ABP0R155_9DINO</name>
<evidence type="ECO:0000256" key="1">
    <source>
        <dbReference type="SAM" id="SignalP"/>
    </source>
</evidence>
<evidence type="ECO:0000313" key="3">
    <source>
        <dbReference type="Proteomes" id="UP001642464"/>
    </source>
</evidence>
<feature type="signal peptide" evidence="1">
    <location>
        <begin position="1"/>
        <end position="16"/>
    </location>
</feature>
<gene>
    <name evidence="2" type="ORF">SCF082_LOCUS44130</name>
</gene>
<protein>
    <submittedName>
        <fullName evidence="2">Uncharacterized protein</fullName>
    </submittedName>
</protein>
<keyword evidence="1" id="KW-0732">Signal</keyword>
<proteinExistence type="predicted"/>
<reference evidence="2 3" key="1">
    <citation type="submission" date="2024-02" db="EMBL/GenBank/DDBJ databases">
        <authorList>
            <person name="Chen Y."/>
            <person name="Shah S."/>
            <person name="Dougan E. K."/>
            <person name="Thang M."/>
            <person name="Chan C."/>
        </authorList>
    </citation>
    <scope>NUCLEOTIDE SEQUENCE [LARGE SCALE GENOMIC DNA]</scope>
</reference>
<feature type="chain" id="PRO_5045980937" evidence="1">
    <location>
        <begin position="17"/>
        <end position="298"/>
    </location>
</feature>
<keyword evidence="3" id="KW-1185">Reference proteome</keyword>
<comment type="caution">
    <text evidence="2">The sequence shown here is derived from an EMBL/GenBank/DDBJ whole genome shotgun (WGS) entry which is preliminary data.</text>
</comment>
<evidence type="ECO:0000313" key="2">
    <source>
        <dbReference type="EMBL" id="CAK9093845.1"/>
    </source>
</evidence>